<dbReference type="SUPFAM" id="SSF142906">
    <property type="entry name" value="YjbR-like"/>
    <property type="match status" value="1"/>
</dbReference>
<dbReference type="InterPro" id="IPR058532">
    <property type="entry name" value="YjbR/MT2646/Rv2570-like"/>
</dbReference>
<accession>A0ABV4CDF6</accession>
<protein>
    <submittedName>
        <fullName evidence="1">MmcQ/YjbR family DNA-binding protein</fullName>
    </submittedName>
</protein>
<name>A0ABV4CDF6_9PSEU</name>
<keyword evidence="1" id="KW-0238">DNA-binding</keyword>
<dbReference type="Proteomes" id="UP001564626">
    <property type="component" value="Unassembled WGS sequence"/>
</dbReference>
<organism evidence="1 2">
    <name type="scientific">Saccharopolyspora cebuensis</name>
    <dbReference type="NCBI Taxonomy" id="418759"/>
    <lineage>
        <taxon>Bacteria</taxon>
        <taxon>Bacillati</taxon>
        <taxon>Actinomycetota</taxon>
        <taxon>Actinomycetes</taxon>
        <taxon>Pseudonocardiales</taxon>
        <taxon>Pseudonocardiaceae</taxon>
        <taxon>Saccharopolyspora</taxon>
    </lineage>
</organism>
<reference evidence="1 2" key="1">
    <citation type="submission" date="2024-08" db="EMBL/GenBank/DDBJ databases">
        <title>Genome mining of Saccharopolyspora cebuensis PGLac3 from Nigerian medicinal plant.</title>
        <authorList>
            <person name="Ezeobiora C.E."/>
            <person name="Igbokwe N.H."/>
            <person name="Amin D.H."/>
            <person name="Mendie U.E."/>
        </authorList>
    </citation>
    <scope>NUCLEOTIDE SEQUENCE [LARGE SCALE GENOMIC DNA]</scope>
    <source>
        <strain evidence="1 2">PGLac3</strain>
    </source>
</reference>
<gene>
    <name evidence="1" type="ORF">AB8O55_01835</name>
</gene>
<keyword evidence="2" id="KW-1185">Reference proteome</keyword>
<dbReference type="InterPro" id="IPR038056">
    <property type="entry name" value="YjbR-like_sf"/>
</dbReference>
<proteinExistence type="predicted"/>
<dbReference type="EMBL" id="JBGEHV010000002">
    <property type="protein sequence ID" value="MEY8038127.1"/>
    <property type="molecule type" value="Genomic_DNA"/>
</dbReference>
<evidence type="ECO:0000313" key="2">
    <source>
        <dbReference type="Proteomes" id="UP001564626"/>
    </source>
</evidence>
<dbReference type="GO" id="GO:0003677">
    <property type="term" value="F:DNA binding"/>
    <property type="evidence" value="ECO:0007669"/>
    <property type="project" value="UniProtKB-KW"/>
</dbReference>
<comment type="caution">
    <text evidence="1">The sequence shown here is derived from an EMBL/GenBank/DDBJ whole genome shotgun (WGS) entry which is preliminary data.</text>
</comment>
<evidence type="ECO:0000313" key="1">
    <source>
        <dbReference type="EMBL" id="MEY8038127.1"/>
    </source>
</evidence>
<dbReference type="Pfam" id="PF04237">
    <property type="entry name" value="YjbR"/>
    <property type="match status" value="1"/>
</dbReference>
<dbReference type="Gene3D" id="3.90.1150.30">
    <property type="match status" value="1"/>
</dbReference>
<dbReference type="RefSeq" id="WP_369774504.1">
    <property type="nucleotide sequence ID" value="NZ_JBGEHV010000002.1"/>
</dbReference>
<sequence length="117" mass="13228">MATEDDVRAIALSLPGAYERESYGGRPSWRTKPRMFSGIRDDPEALVVWVASVEEKEELIASDPGTFFTTSHYDGHPVVLVRLDDVDADELRELVEESWRLRAPRTLSANRDRAPGR</sequence>